<dbReference type="AlphaFoldDB" id="A0ABD3QAL0"/>
<keyword evidence="2" id="KW-0812">Transmembrane</keyword>
<protein>
    <submittedName>
        <fullName evidence="4">Uncharacterized protein</fullName>
    </submittedName>
</protein>
<feature type="transmembrane region" description="Helical" evidence="2">
    <location>
        <begin position="199"/>
        <end position="218"/>
    </location>
</feature>
<gene>
    <name evidence="4" type="ORF">ACHAW5_003282</name>
    <name evidence="3" type="ORF">ACHAW5_006078</name>
</gene>
<feature type="region of interest" description="Disordered" evidence="1">
    <location>
        <begin position="74"/>
        <end position="106"/>
    </location>
</feature>
<name>A0ABD3QAL0_9STRA</name>
<dbReference type="Proteomes" id="UP001530315">
    <property type="component" value="Unassembled WGS sequence"/>
</dbReference>
<accession>A0ABD3QAL0</accession>
<feature type="transmembrane region" description="Helical" evidence="2">
    <location>
        <begin position="126"/>
        <end position="151"/>
    </location>
</feature>
<keyword evidence="2" id="KW-1133">Transmembrane helix</keyword>
<evidence type="ECO:0000313" key="3">
    <source>
        <dbReference type="EMBL" id="KAL3780347.1"/>
    </source>
</evidence>
<keyword evidence="2" id="KW-0472">Membrane</keyword>
<dbReference type="EMBL" id="JALLAZ020001117">
    <property type="protein sequence ID" value="KAL3780347.1"/>
    <property type="molecule type" value="Genomic_DNA"/>
</dbReference>
<comment type="caution">
    <text evidence="4">The sequence shown here is derived from an EMBL/GenBank/DDBJ whole genome shotgun (WGS) entry which is preliminary data.</text>
</comment>
<feature type="transmembrane region" description="Helical" evidence="2">
    <location>
        <begin position="20"/>
        <end position="41"/>
    </location>
</feature>
<feature type="transmembrane region" description="Helical" evidence="2">
    <location>
        <begin position="249"/>
        <end position="268"/>
    </location>
</feature>
<feature type="region of interest" description="Disordered" evidence="1">
    <location>
        <begin position="298"/>
        <end position="374"/>
    </location>
</feature>
<evidence type="ECO:0000313" key="5">
    <source>
        <dbReference type="Proteomes" id="UP001530315"/>
    </source>
</evidence>
<keyword evidence="5" id="KW-1185">Reference proteome</keyword>
<evidence type="ECO:0000313" key="4">
    <source>
        <dbReference type="EMBL" id="KAL3795195.1"/>
    </source>
</evidence>
<dbReference type="EMBL" id="JALLAZ020000438">
    <property type="protein sequence ID" value="KAL3795195.1"/>
    <property type="molecule type" value="Genomic_DNA"/>
</dbReference>
<proteinExistence type="predicted"/>
<organism evidence="4 5">
    <name type="scientific">Stephanodiscus triporus</name>
    <dbReference type="NCBI Taxonomy" id="2934178"/>
    <lineage>
        <taxon>Eukaryota</taxon>
        <taxon>Sar</taxon>
        <taxon>Stramenopiles</taxon>
        <taxon>Ochrophyta</taxon>
        <taxon>Bacillariophyta</taxon>
        <taxon>Coscinodiscophyceae</taxon>
        <taxon>Thalassiosirophycidae</taxon>
        <taxon>Stephanodiscales</taxon>
        <taxon>Stephanodiscaceae</taxon>
        <taxon>Stephanodiscus</taxon>
    </lineage>
</organism>
<evidence type="ECO:0000256" key="1">
    <source>
        <dbReference type="SAM" id="MobiDB-lite"/>
    </source>
</evidence>
<feature type="compositionally biased region" description="Polar residues" evidence="1">
    <location>
        <begin position="365"/>
        <end position="374"/>
    </location>
</feature>
<reference evidence="4 5" key="1">
    <citation type="submission" date="2024-10" db="EMBL/GenBank/DDBJ databases">
        <title>Updated reference genomes for cyclostephanoid diatoms.</title>
        <authorList>
            <person name="Roberts W.R."/>
            <person name="Alverson A.J."/>
        </authorList>
    </citation>
    <scope>NUCLEOTIDE SEQUENCE [LARGE SCALE GENOMIC DNA]</scope>
    <source>
        <strain evidence="4 5">AJA276-08</strain>
    </source>
</reference>
<sequence length="374" mass="41995">MAQTALCGSLVTSRRSFLALAWTLTTLLSFFSFGVSVFLGMKITHHYNSILTDDYAEWYREEYGVEYNNNNNNNCRHLNSNDQNRNEGREQQGNNGNNREGCHSHDQGSLDEEFFESLAKTNSRGLVFAGVYTTVLGIALSLYGSTVVVGFMSLKGEYIPPCFSFRNMSVIDEEDRDANDEDSTTGPKKLWGETIHRGIFLGSLVIFSNLMLLCAVIFGELQVRDNYNNYDQQEHQNLFHYRIEKISNVFAITCMVLAFVYILFAIIYTSCGGMSNDGDAYYDHSSGRGMNNQQWANYEMSTHNGGGGERRRQRRRRQMRNSMDKEEPLVGGGMPPGGITDNEGFITDMVSSSSGSSTGTHSWERGTQFSGQLS</sequence>
<feature type="compositionally biased region" description="Low complexity" evidence="1">
    <location>
        <begin position="351"/>
        <end position="361"/>
    </location>
</feature>
<evidence type="ECO:0000256" key="2">
    <source>
        <dbReference type="SAM" id="Phobius"/>
    </source>
</evidence>